<feature type="transmembrane region" description="Helical" evidence="1">
    <location>
        <begin position="96"/>
        <end position="115"/>
    </location>
</feature>
<feature type="transmembrane region" description="Helical" evidence="1">
    <location>
        <begin position="257"/>
        <end position="276"/>
    </location>
</feature>
<feature type="transmembrane region" description="Helical" evidence="1">
    <location>
        <begin position="161"/>
        <end position="181"/>
    </location>
</feature>
<keyword evidence="1" id="KW-0812">Transmembrane</keyword>
<feature type="transmembrane region" description="Helical" evidence="1">
    <location>
        <begin position="321"/>
        <end position="343"/>
    </location>
</feature>
<dbReference type="Pfam" id="PF19040">
    <property type="entry name" value="SGNH"/>
    <property type="match status" value="1"/>
</dbReference>
<organism evidence="4 5">
    <name type="scientific">Xanthomonas bonasiae</name>
    <dbReference type="NCBI Taxonomy" id="2810351"/>
    <lineage>
        <taxon>Bacteria</taxon>
        <taxon>Pseudomonadati</taxon>
        <taxon>Pseudomonadota</taxon>
        <taxon>Gammaproteobacteria</taxon>
        <taxon>Lysobacterales</taxon>
        <taxon>Lysobacteraceae</taxon>
        <taxon>Xanthomonas</taxon>
    </lineage>
</organism>
<comment type="caution">
    <text evidence="4">The sequence shown here is derived from an EMBL/GenBank/DDBJ whole genome shotgun (WGS) entry which is preliminary data.</text>
</comment>
<dbReference type="PANTHER" id="PTHR23028">
    <property type="entry name" value="ACETYLTRANSFERASE"/>
    <property type="match status" value="1"/>
</dbReference>
<gene>
    <name evidence="4" type="ORF">JR064_03805</name>
</gene>
<keyword evidence="5" id="KW-1185">Reference proteome</keyword>
<dbReference type="PANTHER" id="PTHR23028:SF53">
    <property type="entry name" value="ACYL_TRANSF_3 DOMAIN-CONTAINING PROTEIN"/>
    <property type="match status" value="1"/>
</dbReference>
<dbReference type="GO" id="GO:0016746">
    <property type="term" value="F:acyltransferase activity"/>
    <property type="evidence" value="ECO:0007669"/>
    <property type="project" value="UniProtKB-KW"/>
</dbReference>
<evidence type="ECO:0000256" key="1">
    <source>
        <dbReference type="SAM" id="Phobius"/>
    </source>
</evidence>
<feature type="transmembrane region" description="Helical" evidence="1">
    <location>
        <begin position="58"/>
        <end position="76"/>
    </location>
</feature>
<reference evidence="4 5" key="1">
    <citation type="submission" date="2021-02" db="EMBL/GenBank/DDBJ databases">
        <title>Taxonomically Unique Crown Gall-Associated Xanthomonas Stains Have Deficiency in Virulence Repertories.</title>
        <authorList>
            <person name="Mafakheri H."/>
            <person name="Taghavi S.M."/>
            <person name="Dimkic I."/>
            <person name="Nemanja K."/>
            <person name="Osdaghi E."/>
        </authorList>
    </citation>
    <scope>NUCLEOTIDE SEQUENCE [LARGE SCALE GENOMIC DNA]</scope>
    <source>
        <strain evidence="4 5">FX4</strain>
    </source>
</reference>
<dbReference type="Proteomes" id="UP000695802">
    <property type="component" value="Unassembled WGS sequence"/>
</dbReference>
<feature type="transmembrane region" description="Helical" evidence="1">
    <location>
        <begin position="388"/>
        <end position="407"/>
    </location>
</feature>
<dbReference type="InterPro" id="IPR050879">
    <property type="entry name" value="Acyltransferase_3"/>
</dbReference>
<evidence type="ECO:0000313" key="4">
    <source>
        <dbReference type="EMBL" id="MBN6101289.1"/>
    </source>
</evidence>
<feature type="domain" description="SGNH" evidence="3">
    <location>
        <begin position="458"/>
        <end position="705"/>
    </location>
</feature>
<feature type="transmembrane region" description="Helical" evidence="1">
    <location>
        <begin position="288"/>
        <end position="309"/>
    </location>
</feature>
<keyword evidence="1" id="KW-1133">Transmembrane helix</keyword>
<keyword evidence="1" id="KW-0472">Membrane</keyword>
<feature type="domain" description="Acyltransferase 3" evidence="2">
    <location>
        <begin position="28"/>
        <end position="362"/>
    </location>
</feature>
<dbReference type="EMBL" id="JAFIWB010000002">
    <property type="protein sequence ID" value="MBN6101289.1"/>
    <property type="molecule type" value="Genomic_DNA"/>
</dbReference>
<evidence type="ECO:0000259" key="3">
    <source>
        <dbReference type="Pfam" id="PF19040"/>
    </source>
</evidence>
<feature type="transmembrane region" description="Helical" evidence="1">
    <location>
        <begin position="349"/>
        <end position="367"/>
    </location>
</feature>
<name>A0ABS3B333_9XANT</name>
<feature type="transmembrane region" description="Helical" evidence="1">
    <location>
        <begin position="188"/>
        <end position="206"/>
    </location>
</feature>
<feature type="transmembrane region" description="Helical" evidence="1">
    <location>
        <begin position="226"/>
        <end position="245"/>
    </location>
</feature>
<keyword evidence="4" id="KW-0808">Transferase</keyword>
<protein>
    <submittedName>
        <fullName evidence="4">Acyltransferase</fullName>
    </submittedName>
</protein>
<evidence type="ECO:0000313" key="5">
    <source>
        <dbReference type="Proteomes" id="UP000695802"/>
    </source>
</evidence>
<dbReference type="InterPro" id="IPR043968">
    <property type="entry name" value="SGNH"/>
</dbReference>
<keyword evidence="4" id="KW-0012">Acyltransferase</keyword>
<accession>A0ABS3B333</accession>
<sequence length="720" mass="78323">MAFPGMGRAGAGRLHPSSPAHAAGGYLPYIDGLRALAVLAVIAYHLDPAWLPGGFTGVDVFFVISGFVVSASLQRLPAAGSWGVFAQFYARRMRRIAPALVACLLATALASGLFIPDSWLSETSAKTGRMAFVGLSNWVLAASDNDYFSPKAEFNPYTHTWSLGVEEQFYLLFPLLFLAWNRGGRGRAWSTLLVTLASASSLAYALLRSRGGGEAGDAFYLTTERFWQLGSGVLLYQALALSGRFDAGAAPAPRAAWNWRSPLLALALGLVGYGLWRARPGYSPWPDGLWPVLGTLGLLGLLHGAPAGWIKRALSQRAVVAIGRVSYSLYLWHWPVFVLFRWTVGLESALAKALALLLVAALAIASYRWVELPWRSGRIGKARTPARTIVAGLGLILLAAGVHALLLDTQRYYSLSTVSRHPLDWYAYAKGMRKEFPHCTLKTGRAELQVGSAKLFERGDCDLRDRGLETPRKPTQLFVAGDSHALAYNELLRRFALQSGVAVRLYGVGGCPIVGLQAWQATHAGCQAYERSTLADVTAHARDGDVLFLPALRLLRLAEQTQLFDEAAVMAEQDSAQAQAVRAAGEEAAVALLQPLAQRGVRIVFEAPKPLLRAPPYRCSDWFNRGNAICARGTQIQRDTMERYRAPVLQSLQRIAARLPHASVWDPLPVLCEPQRCAGMRDGHPLFFDADHLSGYGNRLLLPGFTAHFKAVQAESGTAP</sequence>
<dbReference type="InterPro" id="IPR002656">
    <property type="entry name" value="Acyl_transf_3_dom"/>
</dbReference>
<dbReference type="Pfam" id="PF01757">
    <property type="entry name" value="Acyl_transf_3"/>
    <property type="match status" value="1"/>
</dbReference>
<evidence type="ECO:0000259" key="2">
    <source>
        <dbReference type="Pfam" id="PF01757"/>
    </source>
</evidence>
<proteinExistence type="predicted"/>